<keyword evidence="8" id="KW-0325">Glycoprotein</keyword>
<comment type="subcellular location">
    <subcellularLocation>
        <location evidence="1">Endoplasmic reticulum membrane</location>
        <topology evidence="1">Multi-pass membrane protein</topology>
    </subcellularLocation>
</comment>
<feature type="transmembrane region" description="Helical" evidence="11">
    <location>
        <begin position="193"/>
        <end position="211"/>
    </location>
</feature>
<evidence type="ECO:0000256" key="2">
    <source>
        <dbReference type="ARBA" id="ARBA00009808"/>
    </source>
</evidence>
<feature type="compositionally biased region" description="Basic and acidic residues" evidence="10">
    <location>
        <begin position="25"/>
        <end position="35"/>
    </location>
</feature>
<dbReference type="InterPro" id="IPR006634">
    <property type="entry name" value="TLC-dom"/>
</dbReference>
<dbReference type="OrthoDB" id="3053196at2759"/>
<dbReference type="EMBL" id="JH795855">
    <property type="protein sequence ID" value="EJU06038.1"/>
    <property type="molecule type" value="Genomic_DNA"/>
</dbReference>
<dbReference type="GO" id="GO:0050291">
    <property type="term" value="F:sphingosine N-acyltransferase activity"/>
    <property type="evidence" value="ECO:0007669"/>
    <property type="project" value="InterPro"/>
</dbReference>
<dbReference type="SMART" id="SM00724">
    <property type="entry name" value="TLC"/>
    <property type="match status" value="1"/>
</dbReference>
<feature type="domain" description="TLC" evidence="12">
    <location>
        <begin position="185"/>
        <end position="404"/>
    </location>
</feature>
<evidence type="ECO:0000256" key="3">
    <source>
        <dbReference type="ARBA" id="ARBA00022679"/>
    </source>
</evidence>
<proteinExistence type="inferred from homology"/>
<evidence type="ECO:0000259" key="12">
    <source>
        <dbReference type="PROSITE" id="PS50922"/>
    </source>
</evidence>
<evidence type="ECO:0000256" key="5">
    <source>
        <dbReference type="ARBA" id="ARBA00022824"/>
    </source>
</evidence>
<dbReference type="InterPro" id="IPR016439">
    <property type="entry name" value="Lag1/Lac1-like"/>
</dbReference>
<accession>M5GGT3</accession>
<organism evidence="13 14">
    <name type="scientific">Dacryopinax primogenitus (strain DJM 731)</name>
    <name type="common">Brown rot fungus</name>
    <dbReference type="NCBI Taxonomy" id="1858805"/>
    <lineage>
        <taxon>Eukaryota</taxon>
        <taxon>Fungi</taxon>
        <taxon>Dikarya</taxon>
        <taxon>Basidiomycota</taxon>
        <taxon>Agaricomycotina</taxon>
        <taxon>Dacrymycetes</taxon>
        <taxon>Dacrymycetales</taxon>
        <taxon>Dacrymycetaceae</taxon>
        <taxon>Dacryopinax</taxon>
    </lineage>
</organism>
<dbReference type="OMA" id="LCRLCML"/>
<evidence type="ECO:0000256" key="4">
    <source>
        <dbReference type="ARBA" id="ARBA00022692"/>
    </source>
</evidence>
<evidence type="ECO:0000256" key="11">
    <source>
        <dbReference type="SAM" id="Phobius"/>
    </source>
</evidence>
<dbReference type="Proteomes" id="UP000030653">
    <property type="component" value="Unassembled WGS sequence"/>
</dbReference>
<feature type="transmembrane region" description="Helical" evidence="11">
    <location>
        <begin position="150"/>
        <end position="172"/>
    </location>
</feature>
<evidence type="ECO:0000256" key="8">
    <source>
        <dbReference type="ARBA" id="ARBA00023180"/>
    </source>
</evidence>
<keyword evidence="7 9" id="KW-0472">Membrane</keyword>
<gene>
    <name evidence="13" type="ORF">DACRYDRAFT_19365</name>
</gene>
<dbReference type="HOGENOM" id="CLU_028277_4_1_1"/>
<dbReference type="GO" id="GO:0046513">
    <property type="term" value="P:ceramide biosynthetic process"/>
    <property type="evidence" value="ECO:0007669"/>
    <property type="project" value="InterPro"/>
</dbReference>
<dbReference type="RefSeq" id="XP_040632932.1">
    <property type="nucleotide sequence ID" value="XM_040771475.1"/>
</dbReference>
<dbReference type="GeneID" id="63686537"/>
<feature type="region of interest" description="Disordered" evidence="10">
    <location>
        <begin position="411"/>
        <end position="431"/>
    </location>
</feature>
<dbReference type="PROSITE" id="PS50922">
    <property type="entry name" value="TLC"/>
    <property type="match status" value="1"/>
</dbReference>
<keyword evidence="3" id="KW-0808">Transferase</keyword>
<feature type="transmembrane region" description="Helical" evidence="11">
    <location>
        <begin position="375"/>
        <end position="394"/>
    </location>
</feature>
<evidence type="ECO:0000313" key="13">
    <source>
        <dbReference type="EMBL" id="EJU06038.1"/>
    </source>
</evidence>
<keyword evidence="5" id="KW-0256">Endoplasmic reticulum</keyword>
<feature type="transmembrane region" description="Helical" evidence="11">
    <location>
        <begin position="239"/>
        <end position="257"/>
    </location>
</feature>
<dbReference type="GO" id="GO:0005789">
    <property type="term" value="C:endoplasmic reticulum membrane"/>
    <property type="evidence" value="ECO:0007669"/>
    <property type="project" value="UniProtKB-SubCell"/>
</dbReference>
<dbReference type="Pfam" id="PF03798">
    <property type="entry name" value="TRAM_LAG1_CLN8"/>
    <property type="match status" value="1"/>
</dbReference>
<sequence>MATGSSNHNSSSPKGRRRGSSIVETLHRIEHDPNHHLAGPFVPDKPSVPAHPPQDPTGKIKHAKPKQKVAFAVDVNSRSGGLWEDMRTMRWMRVPASSAKILGVPILLWLNWHFLSSHQPNPFSHVILLSGRVPGSPDDDPRYQKSYWDILFITYYVVFWSFVRQSIVLYILHPLARLAGIRKEGKLDRFAEQGYAIIYFGFSSSAGIYIMRQLPTWWYRTEYFWIDYPHWDMLPAMKAYYLLQFAFWLQQFLVLVLRIEKPRKDFQELVWHHYVTLWLIGWSYLVNLTYIGNAVFVTMDFSDTFLSVSKILNYLKLDRISVISFIWFIGVWTYMRHYLNLRMLYSVWTQFELIAPENREWDPPRGVWLAWWMKYQIFVPIALIQLLNIFWYLLMWRVLYRAVFGTVIGDERSDDEDEPESPIAEKLSKED</sequence>
<reference evidence="13 14" key="1">
    <citation type="journal article" date="2012" name="Science">
        <title>The Paleozoic origin of enzymatic lignin decomposition reconstructed from 31 fungal genomes.</title>
        <authorList>
            <person name="Floudas D."/>
            <person name="Binder M."/>
            <person name="Riley R."/>
            <person name="Barry K."/>
            <person name="Blanchette R.A."/>
            <person name="Henrissat B."/>
            <person name="Martinez A.T."/>
            <person name="Otillar R."/>
            <person name="Spatafora J.W."/>
            <person name="Yadav J.S."/>
            <person name="Aerts A."/>
            <person name="Benoit I."/>
            <person name="Boyd A."/>
            <person name="Carlson A."/>
            <person name="Copeland A."/>
            <person name="Coutinho P.M."/>
            <person name="de Vries R.P."/>
            <person name="Ferreira P."/>
            <person name="Findley K."/>
            <person name="Foster B."/>
            <person name="Gaskell J."/>
            <person name="Glotzer D."/>
            <person name="Gorecki P."/>
            <person name="Heitman J."/>
            <person name="Hesse C."/>
            <person name="Hori C."/>
            <person name="Igarashi K."/>
            <person name="Jurgens J.A."/>
            <person name="Kallen N."/>
            <person name="Kersten P."/>
            <person name="Kohler A."/>
            <person name="Kuees U."/>
            <person name="Kumar T.K.A."/>
            <person name="Kuo A."/>
            <person name="LaButti K."/>
            <person name="Larrondo L.F."/>
            <person name="Lindquist E."/>
            <person name="Ling A."/>
            <person name="Lombard V."/>
            <person name="Lucas S."/>
            <person name="Lundell T."/>
            <person name="Martin R."/>
            <person name="McLaughlin D.J."/>
            <person name="Morgenstern I."/>
            <person name="Morin E."/>
            <person name="Murat C."/>
            <person name="Nagy L.G."/>
            <person name="Nolan M."/>
            <person name="Ohm R.A."/>
            <person name="Patyshakuliyeva A."/>
            <person name="Rokas A."/>
            <person name="Ruiz-Duenas F.J."/>
            <person name="Sabat G."/>
            <person name="Salamov A."/>
            <person name="Samejima M."/>
            <person name="Schmutz J."/>
            <person name="Slot J.C."/>
            <person name="St John F."/>
            <person name="Stenlid J."/>
            <person name="Sun H."/>
            <person name="Sun S."/>
            <person name="Syed K."/>
            <person name="Tsang A."/>
            <person name="Wiebenga A."/>
            <person name="Young D."/>
            <person name="Pisabarro A."/>
            <person name="Eastwood D.C."/>
            <person name="Martin F."/>
            <person name="Cullen D."/>
            <person name="Grigoriev I.V."/>
            <person name="Hibbett D.S."/>
        </authorList>
    </citation>
    <scope>NUCLEOTIDE SEQUENCE [LARGE SCALE GENOMIC DNA]</scope>
    <source>
        <strain evidence="13 14">DJM-731 SS1</strain>
    </source>
</reference>
<evidence type="ECO:0000256" key="10">
    <source>
        <dbReference type="SAM" id="MobiDB-lite"/>
    </source>
</evidence>
<dbReference type="PANTHER" id="PTHR12560">
    <property type="entry name" value="LONGEVITY ASSURANCE FACTOR 1 LAG1"/>
    <property type="match status" value="1"/>
</dbReference>
<keyword evidence="14" id="KW-1185">Reference proteome</keyword>
<dbReference type="AlphaFoldDB" id="M5GGT3"/>
<dbReference type="PANTHER" id="PTHR12560:SF11">
    <property type="entry name" value="CERAMIDE SYNTHASE LAC1-RELATED"/>
    <property type="match status" value="1"/>
</dbReference>
<keyword evidence="4 9" id="KW-0812">Transmembrane</keyword>
<name>M5GGT3_DACPD</name>
<evidence type="ECO:0000256" key="9">
    <source>
        <dbReference type="PROSITE-ProRule" id="PRU00205"/>
    </source>
</evidence>
<keyword evidence="6 11" id="KW-1133">Transmembrane helix</keyword>
<evidence type="ECO:0000256" key="6">
    <source>
        <dbReference type="ARBA" id="ARBA00022989"/>
    </source>
</evidence>
<evidence type="ECO:0000256" key="1">
    <source>
        <dbReference type="ARBA" id="ARBA00004477"/>
    </source>
</evidence>
<feature type="transmembrane region" description="Helical" evidence="11">
    <location>
        <begin position="320"/>
        <end position="339"/>
    </location>
</feature>
<evidence type="ECO:0000256" key="7">
    <source>
        <dbReference type="ARBA" id="ARBA00023136"/>
    </source>
</evidence>
<evidence type="ECO:0000313" key="14">
    <source>
        <dbReference type="Proteomes" id="UP000030653"/>
    </source>
</evidence>
<feature type="transmembrane region" description="Helical" evidence="11">
    <location>
        <begin position="96"/>
        <end position="115"/>
    </location>
</feature>
<dbReference type="STRING" id="1858805.M5GGT3"/>
<feature type="region of interest" description="Disordered" evidence="10">
    <location>
        <begin position="1"/>
        <end position="66"/>
    </location>
</feature>
<comment type="similarity">
    <text evidence="2">Belongs to the sphingosine N-acyltransferase family.</text>
</comment>
<protein>
    <submittedName>
        <fullName evidence="13">Longevity assurance proteins LAG1/LAC1</fullName>
    </submittedName>
</protein>